<accession>A0ABN3KPK6</accession>
<dbReference type="EMBL" id="BAAARE010000001">
    <property type="protein sequence ID" value="GAA2468405.1"/>
    <property type="molecule type" value="Genomic_DNA"/>
</dbReference>
<name>A0ABN3KPK6_9MICO</name>
<dbReference type="Proteomes" id="UP001500730">
    <property type="component" value="Unassembled WGS sequence"/>
</dbReference>
<dbReference type="InterPro" id="IPR029045">
    <property type="entry name" value="ClpP/crotonase-like_dom_sf"/>
</dbReference>
<dbReference type="PANTHER" id="PTHR43113">
    <property type="entry name" value="NUCLEOSIDE-DIPHOSPHATE-SUGAR EPIMERASE"/>
    <property type="match status" value="1"/>
</dbReference>
<dbReference type="Gene3D" id="3.90.226.10">
    <property type="entry name" value="2-enoyl-CoA Hydratase, Chain A, domain 1"/>
    <property type="match status" value="1"/>
</dbReference>
<evidence type="ECO:0000313" key="2">
    <source>
        <dbReference type="Proteomes" id="UP001500730"/>
    </source>
</evidence>
<dbReference type="Pfam" id="PF00378">
    <property type="entry name" value="ECH_1"/>
    <property type="match status" value="1"/>
</dbReference>
<proteinExistence type="predicted"/>
<organism evidence="1 2">
    <name type="scientific">Terrabacter carboxydivorans</name>
    <dbReference type="NCBI Taxonomy" id="619730"/>
    <lineage>
        <taxon>Bacteria</taxon>
        <taxon>Bacillati</taxon>
        <taxon>Actinomycetota</taxon>
        <taxon>Actinomycetes</taxon>
        <taxon>Micrococcales</taxon>
        <taxon>Intrasporangiaceae</taxon>
        <taxon>Terrabacter</taxon>
    </lineage>
</organism>
<reference evidence="1 2" key="1">
    <citation type="journal article" date="2019" name="Int. J. Syst. Evol. Microbiol.">
        <title>The Global Catalogue of Microorganisms (GCM) 10K type strain sequencing project: providing services to taxonomists for standard genome sequencing and annotation.</title>
        <authorList>
            <consortium name="The Broad Institute Genomics Platform"/>
            <consortium name="The Broad Institute Genome Sequencing Center for Infectious Disease"/>
            <person name="Wu L."/>
            <person name="Ma J."/>
        </authorList>
    </citation>
    <scope>NUCLEOTIDE SEQUENCE [LARGE SCALE GENOMIC DNA]</scope>
    <source>
        <strain evidence="1 2">JCM 16259</strain>
    </source>
</reference>
<gene>
    <name evidence="1" type="primary">menB</name>
    <name evidence="1" type="ORF">GCM10009858_02070</name>
</gene>
<comment type="caution">
    <text evidence="1">The sequence shown here is derived from an EMBL/GenBank/DDBJ whole genome shotgun (WGS) entry which is preliminary data.</text>
</comment>
<dbReference type="RefSeq" id="WP_344252260.1">
    <property type="nucleotide sequence ID" value="NZ_BAAARE010000001.1"/>
</dbReference>
<dbReference type="PANTHER" id="PTHR43113:SF1">
    <property type="entry name" value="1,4-DIHYDROXY-2-NAPHTHOYL-COA SYNTHASE, PEROXISOMAL"/>
    <property type="match status" value="1"/>
</dbReference>
<dbReference type="SUPFAM" id="SSF52096">
    <property type="entry name" value="ClpP/crotonase"/>
    <property type="match status" value="1"/>
</dbReference>
<evidence type="ECO:0000313" key="1">
    <source>
        <dbReference type="EMBL" id="GAA2468405.1"/>
    </source>
</evidence>
<protein>
    <submittedName>
        <fullName evidence="1">1,4-dihydroxy-2-naphthoyl-CoA synthase</fullName>
    </submittedName>
</protein>
<keyword evidence="2" id="KW-1185">Reference proteome</keyword>
<sequence length="271" mass="30204">MEDLMGDQQFGDVLYEVRGAVAWVTINRPQKLNAFTINTVRELTTAFRLAQADSDVGVIVLTGAGDRAFCAGGDVGTENGETFSAGPDSFDAVVKEFYRMIRDCLKPVIARVRGYAIGAGNHMAYMCDFTIASDDSTFGQNGPRVASPAEGWYVSYLWSVVGMKRAKEIWMLCRKYTAQQAHDWGLVNSVVPAEQLDDEVQQWCDELLALSPTVLKTVKKSFDDSWAHTREAQDRFRILDQVNPDFFPSGEQTEGAGAFLEKRQPDFSAWR</sequence>
<dbReference type="CDD" id="cd06558">
    <property type="entry name" value="crotonase-like"/>
    <property type="match status" value="1"/>
</dbReference>
<dbReference type="InterPro" id="IPR001753">
    <property type="entry name" value="Enoyl-CoA_hydra/iso"/>
</dbReference>